<feature type="chain" id="PRO_5047017171" description="Macroglobulin domain-containing protein" evidence="1">
    <location>
        <begin position="21"/>
        <end position="800"/>
    </location>
</feature>
<reference evidence="2 3" key="1">
    <citation type="submission" date="2021-11" db="EMBL/GenBank/DDBJ databases">
        <title>Genomic of Niabella pedocola.</title>
        <authorList>
            <person name="Wu T."/>
        </authorList>
    </citation>
    <scope>NUCLEOTIDE SEQUENCE [LARGE SCALE GENOMIC DNA]</scope>
    <source>
        <strain evidence="2 3">JCM 31011</strain>
    </source>
</reference>
<proteinExistence type="predicted"/>
<dbReference type="EMBL" id="JAJNEC010000005">
    <property type="protein sequence ID" value="MCD2423841.1"/>
    <property type="molecule type" value="Genomic_DNA"/>
</dbReference>
<sequence length="800" mass="89548">MLRHAIILLVLLLPAFAASAQSQPDIAALLQTRLDAYNIQTPRQTLIVVTDKNVYAKNEMLWFAAYIFSQPGSVKDTASVLIATWVDDVTNNVLLQKKFPVRNDFSAGNFLVPDSTMPGAHHVIFSTNLLHNNQSIGEYSLPLSVKTNLALDYTTALTLPDSLNTPDKTGVSIALIPTVYKQLMPGATFTYRLKGQKPRRIELNKLGKGLIYIDKKQIRHGNNTLYTTTHFNDETYALNIKLPATEKNEDTLRIRFYPEGGDLVYGLESRVLCEARVAGNPVPVTATLQQDGNTLIPVPVNAEGIGAFSLRPQKGSRYSLKAVWKNRNYDVDLPPALNEGVVIRIPEAVVDDTVQIAVQSNTPRNIYITMHNATTAIGTPVIAVKNVSNILMPIKEIKGIYTITLFDEQARPLAERLIFARYPQKAHIDLVLNKDSFGTRDSVHTTVQVSSSARQAVPSALTVSCVAMNRLSGDLRKDLESVYYLENELRDITLYNQQGRLMDNKPLLEEALLLKGWRRYRWQQLQQVSGDTATIVKSAVSGQLLRFEKKVKKPEQLVLIKDGNLGMGDADAEGFFLLHERDLLIKDGRKLFIKVMGKDKEGFQYKITDSLTKLTADAARNHTFDPPAVKTDFEEDLLNDMNKQERGKTLETVVVSSRKNFSAYGSNECGDYVCQYGILNCINHPYPFQKPVLGRTYMTNANNIPRTVVYQGCKDGPVVNTDYLIYQAREFYGMDSTLRKQDTEEMMSTIYWKPLVYTDDTGKLDCSFFTADLKGAYLLTIQGIAADGSLLFGQKLLRVQ</sequence>
<organism evidence="2 3">
    <name type="scientific">Niabella pedocola</name>
    <dbReference type="NCBI Taxonomy" id="1752077"/>
    <lineage>
        <taxon>Bacteria</taxon>
        <taxon>Pseudomonadati</taxon>
        <taxon>Bacteroidota</taxon>
        <taxon>Chitinophagia</taxon>
        <taxon>Chitinophagales</taxon>
        <taxon>Chitinophagaceae</taxon>
        <taxon>Niabella</taxon>
    </lineage>
</organism>
<keyword evidence="3" id="KW-1185">Reference proteome</keyword>
<dbReference type="Proteomes" id="UP001199816">
    <property type="component" value="Unassembled WGS sequence"/>
</dbReference>
<keyword evidence="1" id="KW-0732">Signal</keyword>
<gene>
    <name evidence="2" type="ORF">LQ567_13780</name>
</gene>
<comment type="caution">
    <text evidence="2">The sequence shown here is derived from an EMBL/GenBank/DDBJ whole genome shotgun (WGS) entry which is preliminary data.</text>
</comment>
<evidence type="ECO:0000313" key="2">
    <source>
        <dbReference type="EMBL" id="MCD2423841.1"/>
    </source>
</evidence>
<evidence type="ECO:0008006" key="4">
    <source>
        <dbReference type="Google" id="ProtNLM"/>
    </source>
</evidence>
<name>A0ABS8PRZ5_9BACT</name>
<dbReference type="RefSeq" id="WP_231005099.1">
    <property type="nucleotide sequence ID" value="NZ_JAJNEC010000005.1"/>
</dbReference>
<feature type="signal peptide" evidence="1">
    <location>
        <begin position="1"/>
        <end position="20"/>
    </location>
</feature>
<evidence type="ECO:0000313" key="3">
    <source>
        <dbReference type="Proteomes" id="UP001199816"/>
    </source>
</evidence>
<accession>A0ABS8PRZ5</accession>
<evidence type="ECO:0000256" key="1">
    <source>
        <dbReference type="SAM" id="SignalP"/>
    </source>
</evidence>
<protein>
    <recommendedName>
        <fullName evidence="4">Macroglobulin domain-containing protein</fullName>
    </recommendedName>
</protein>